<proteinExistence type="inferred from homology"/>
<gene>
    <name evidence="7" type="ORF">ACFODZ_08715</name>
</gene>
<dbReference type="Gene3D" id="3.40.1170.60">
    <property type="match status" value="1"/>
</dbReference>
<dbReference type="Gene3D" id="3.30.1490.100">
    <property type="entry name" value="DNA polymerase, Y-family, little finger domain"/>
    <property type="match status" value="1"/>
</dbReference>
<keyword evidence="8" id="KW-1185">Reference proteome</keyword>
<dbReference type="PANTHER" id="PTHR11076">
    <property type="entry name" value="DNA REPAIR POLYMERASE UMUC / TRANSFERASE FAMILY MEMBER"/>
    <property type="match status" value="1"/>
</dbReference>
<dbReference type="InterPro" id="IPR025188">
    <property type="entry name" value="DUF4113"/>
</dbReference>
<dbReference type="InterPro" id="IPR036775">
    <property type="entry name" value="DNA_pol_Y-fam_lit_finger_sf"/>
</dbReference>
<dbReference type="Proteomes" id="UP001595533">
    <property type="component" value="Unassembled WGS sequence"/>
</dbReference>
<dbReference type="Gene3D" id="3.30.70.270">
    <property type="match status" value="1"/>
</dbReference>
<dbReference type="RefSeq" id="WP_077410996.1">
    <property type="nucleotide sequence ID" value="NZ_JBHRTS010000004.1"/>
</dbReference>
<dbReference type="InterPro" id="IPR024728">
    <property type="entry name" value="PolY_HhH_motif"/>
</dbReference>
<organism evidence="7 8">
    <name type="scientific">Marinicella sediminis</name>
    <dbReference type="NCBI Taxonomy" id="1792834"/>
    <lineage>
        <taxon>Bacteria</taxon>
        <taxon>Pseudomonadati</taxon>
        <taxon>Pseudomonadota</taxon>
        <taxon>Gammaproteobacteria</taxon>
        <taxon>Lysobacterales</taxon>
        <taxon>Marinicellaceae</taxon>
        <taxon>Marinicella</taxon>
    </lineage>
</organism>
<dbReference type="InterPro" id="IPR043502">
    <property type="entry name" value="DNA/RNA_pol_sf"/>
</dbReference>
<dbReference type="SUPFAM" id="SSF56672">
    <property type="entry name" value="DNA/RNA polymerases"/>
    <property type="match status" value="1"/>
</dbReference>
<keyword evidence="2" id="KW-0227">DNA damage</keyword>
<dbReference type="Pfam" id="PF00817">
    <property type="entry name" value="IMS"/>
    <property type="match status" value="1"/>
</dbReference>
<name>A0ABV7J8S1_9GAMM</name>
<protein>
    <submittedName>
        <fullName evidence="7">Y-family DNA polymerase</fullName>
    </submittedName>
</protein>
<evidence type="ECO:0000256" key="2">
    <source>
        <dbReference type="ARBA" id="ARBA00022763"/>
    </source>
</evidence>
<sequence length="421" mass="47817">MIALCDVNNFYVSCERVFHPQLQGRPVIVLSNNDGCAVARSNEVKNLGIKMGAPLHQIQDLVRRHNIAVFSSNYVLYGDMSNRVDDIIGLYSDQVENYSIDESFIRFDGFEHLNLTRHCQQMVQQIDQWLGLPVCVGLAPSKTLAKIANHYAKKLKVDGNVLNLSHEYHIKQALEHLPVGEIWGVGRRLSERLNQMGIETALQLRDADRKTLRKRFSVNMERTIMELRGVACVEFDADPEKKKEIVCTRSFGNKSDDYQLLKEAVAYHVSRGCVTLREQGSVAACLTVGIKTNPFSKNDRQYSNSITLQLPQPSDYTGHFLAAASHGLRRIFKRGFQYKKVGIMLANLSDKGSVQQDLFNPEPVSRKNDQLMQVMDQINDRYGKGKLRSGTEGFSKQWVMRSEKKSAAFTTRWEDLIKIKS</sequence>
<comment type="caution">
    <text evidence="7">The sequence shown here is derived from an EMBL/GenBank/DDBJ whole genome shotgun (WGS) entry which is preliminary data.</text>
</comment>
<dbReference type="InterPro" id="IPR001126">
    <property type="entry name" value="UmuC"/>
</dbReference>
<evidence type="ECO:0000313" key="7">
    <source>
        <dbReference type="EMBL" id="MFC3194319.1"/>
    </source>
</evidence>
<dbReference type="PROSITE" id="PS50173">
    <property type="entry name" value="UMUC"/>
    <property type="match status" value="1"/>
</dbReference>
<dbReference type="EMBL" id="JBHRTS010000004">
    <property type="protein sequence ID" value="MFC3194319.1"/>
    <property type="molecule type" value="Genomic_DNA"/>
</dbReference>
<keyword evidence="5" id="KW-0742">SOS response</keyword>
<dbReference type="InterPro" id="IPR017961">
    <property type="entry name" value="DNA_pol_Y-fam_little_finger"/>
</dbReference>
<comment type="similarity">
    <text evidence="1">Belongs to the DNA polymerase type-Y family.</text>
</comment>
<evidence type="ECO:0000256" key="4">
    <source>
        <dbReference type="ARBA" id="ARBA00023204"/>
    </source>
</evidence>
<dbReference type="Pfam" id="PF11799">
    <property type="entry name" value="IMS_C"/>
    <property type="match status" value="1"/>
</dbReference>
<evidence type="ECO:0000313" key="8">
    <source>
        <dbReference type="Proteomes" id="UP001595533"/>
    </source>
</evidence>
<dbReference type="Pfam" id="PF13438">
    <property type="entry name" value="DUF4113"/>
    <property type="match status" value="1"/>
</dbReference>
<keyword evidence="3" id="KW-0741">SOS mutagenesis</keyword>
<dbReference type="Pfam" id="PF11798">
    <property type="entry name" value="IMS_HHH"/>
    <property type="match status" value="1"/>
</dbReference>
<dbReference type="InterPro" id="IPR050116">
    <property type="entry name" value="DNA_polymerase-Y"/>
</dbReference>
<dbReference type="InterPro" id="IPR043128">
    <property type="entry name" value="Rev_trsase/Diguanyl_cyclase"/>
</dbReference>
<feature type="domain" description="UmuC" evidence="6">
    <location>
        <begin position="2"/>
        <end position="186"/>
    </location>
</feature>
<evidence type="ECO:0000259" key="6">
    <source>
        <dbReference type="PROSITE" id="PS50173"/>
    </source>
</evidence>
<dbReference type="Gene3D" id="1.10.150.20">
    <property type="entry name" value="5' to 3' exonuclease, C-terminal subdomain"/>
    <property type="match status" value="1"/>
</dbReference>
<dbReference type="CDD" id="cd01700">
    <property type="entry name" value="PolY_Pol_V_umuC"/>
    <property type="match status" value="1"/>
</dbReference>
<evidence type="ECO:0000256" key="1">
    <source>
        <dbReference type="ARBA" id="ARBA00010945"/>
    </source>
</evidence>
<evidence type="ECO:0000256" key="5">
    <source>
        <dbReference type="ARBA" id="ARBA00023236"/>
    </source>
</evidence>
<dbReference type="NCBIfam" id="NF002955">
    <property type="entry name" value="PRK03609.1"/>
    <property type="match status" value="1"/>
</dbReference>
<evidence type="ECO:0000256" key="3">
    <source>
        <dbReference type="ARBA" id="ARBA00023199"/>
    </source>
</evidence>
<accession>A0ABV7J8S1</accession>
<dbReference type="PANTHER" id="PTHR11076:SF34">
    <property type="entry name" value="PROTEIN UMUC"/>
    <property type="match status" value="1"/>
</dbReference>
<keyword evidence="4" id="KW-0234">DNA repair</keyword>
<reference evidence="8" key="1">
    <citation type="journal article" date="2019" name="Int. J. Syst. Evol. Microbiol.">
        <title>The Global Catalogue of Microorganisms (GCM) 10K type strain sequencing project: providing services to taxonomists for standard genome sequencing and annotation.</title>
        <authorList>
            <consortium name="The Broad Institute Genomics Platform"/>
            <consortium name="The Broad Institute Genome Sequencing Center for Infectious Disease"/>
            <person name="Wu L."/>
            <person name="Ma J."/>
        </authorList>
    </citation>
    <scope>NUCLEOTIDE SEQUENCE [LARGE SCALE GENOMIC DNA]</scope>
    <source>
        <strain evidence="8">KCTC 42953</strain>
    </source>
</reference>